<dbReference type="OrthoDB" id="8776491at2"/>
<accession>A0A3E0WYK8</accession>
<name>A0A3E0WYK8_9GAMM</name>
<dbReference type="InterPro" id="IPR037523">
    <property type="entry name" value="VOC_core"/>
</dbReference>
<dbReference type="InterPro" id="IPR052164">
    <property type="entry name" value="Anthracycline_SecMetBiosynth"/>
</dbReference>
<dbReference type="AlphaFoldDB" id="A0A3E0WYK8"/>
<dbReference type="PROSITE" id="PS51819">
    <property type="entry name" value="VOC"/>
    <property type="match status" value="1"/>
</dbReference>
<dbReference type="Proteomes" id="UP000256763">
    <property type="component" value="Unassembled WGS sequence"/>
</dbReference>
<dbReference type="Pfam" id="PF00903">
    <property type="entry name" value="Glyoxalase"/>
    <property type="match status" value="1"/>
</dbReference>
<dbReference type="PANTHER" id="PTHR33993">
    <property type="entry name" value="GLYOXALASE-RELATED"/>
    <property type="match status" value="1"/>
</dbReference>
<evidence type="ECO:0000259" key="1">
    <source>
        <dbReference type="PROSITE" id="PS51819"/>
    </source>
</evidence>
<gene>
    <name evidence="2" type="ORF">CAL65_06985</name>
</gene>
<comment type="caution">
    <text evidence="2">The sequence shown here is derived from an EMBL/GenBank/DDBJ whole genome shotgun (WGS) entry which is preliminary data.</text>
</comment>
<dbReference type="Gene3D" id="3.10.180.10">
    <property type="entry name" value="2,3-Dihydroxybiphenyl 1,2-Dioxygenase, domain 1"/>
    <property type="match status" value="1"/>
</dbReference>
<dbReference type="InterPro" id="IPR029068">
    <property type="entry name" value="Glyas_Bleomycin-R_OHBP_Dase"/>
</dbReference>
<sequence>MAVKPVGWFEIPVRDMERAKAFYERVFDIRLEALNSPDPDESMCVFPGQMDKGNGASGALVKTPLLVPGSGGAVVYFMSADCAIELARVPSNGGRIDKDKYPLGPYGFAALITDTEGNKIGLHSMK</sequence>
<keyword evidence="3" id="KW-1185">Reference proteome</keyword>
<dbReference type="SUPFAM" id="SSF54593">
    <property type="entry name" value="Glyoxalase/Bleomycin resistance protein/Dihydroxybiphenyl dioxygenase"/>
    <property type="match status" value="1"/>
</dbReference>
<dbReference type="EMBL" id="NFZW01000005">
    <property type="protein sequence ID" value="RFA38072.1"/>
    <property type="molecule type" value="Genomic_DNA"/>
</dbReference>
<keyword evidence="2" id="KW-0456">Lyase</keyword>
<organism evidence="2 3">
    <name type="scientific">Alkalilimnicola ehrlichii</name>
    <dbReference type="NCBI Taxonomy" id="351052"/>
    <lineage>
        <taxon>Bacteria</taxon>
        <taxon>Pseudomonadati</taxon>
        <taxon>Pseudomonadota</taxon>
        <taxon>Gammaproteobacteria</taxon>
        <taxon>Chromatiales</taxon>
        <taxon>Ectothiorhodospiraceae</taxon>
        <taxon>Alkalilimnicola</taxon>
    </lineage>
</organism>
<protein>
    <submittedName>
        <fullName evidence="2">Lactoylglutathione lyase</fullName>
    </submittedName>
</protein>
<dbReference type="PANTHER" id="PTHR33993:SF2">
    <property type="entry name" value="VOC DOMAIN-CONTAINING PROTEIN"/>
    <property type="match status" value="1"/>
</dbReference>
<evidence type="ECO:0000313" key="2">
    <source>
        <dbReference type="EMBL" id="RFA38072.1"/>
    </source>
</evidence>
<reference evidence="3" key="1">
    <citation type="submission" date="2017-05" db="EMBL/GenBank/DDBJ databases">
        <authorList>
            <person name="Sharma S."/>
            <person name="Sidhu C."/>
            <person name="Pinnaka A.K."/>
        </authorList>
    </citation>
    <scope>NUCLEOTIDE SEQUENCE [LARGE SCALE GENOMIC DNA]</scope>
    <source>
        <strain evidence="3">AK93</strain>
    </source>
</reference>
<dbReference type="RefSeq" id="WP_116301388.1">
    <property type="nucleotide sequence ID" value="NZ_NFZV01000004.1"/>
</dbReference>
<proteinExistence type="predicted"/>
<dbReference type="CDD" id="cd07247">
    <property type="entry name" value="SgaA_N_like"/>
    <property type="match status" value="1"/>
</dbReference>
<feature type="domain" description="VOC" evidence="1">
    <location>
        <begin position="5"/>
        <end position="125"/>
    </location>
</feature>
<dbReference type="InterPro" id="IPR004360">
    <property type="entry name" value="Glyas_Fos-R_dOase_dom"/>
</dbReference>
<evidence type="ECO:0000313" key="3">
    <source>
        <dbReference type="Proteomes" id="UP000256763"/>
    </source>
</evidence>
<dbReference type="GO" id="GO:0016829">
    <property type="term" value="F:lyase activity"/>
    <property type="evidence" value="ECO:0007669"/>
    <property type="project" value="UniProtKB-KW"/>
</dbReference>